<dbReference type="OrthoDB" id="2511178at2759"/>
<gene>
    <name evidence="2" type="ORF">PTTG_26860</name>
</gene>
<dbReference type="Proteomes" id="UP000005240">
    <property type="component" value="Unassembled WGS sequence"/>
</dbReference>
<feature type="region of interest" description="Disordered" evidence="1">
    <location>
        <begin position="234"/>
        <end position="277"/>
    </location>
</feature>
<dbReference type="AlphaFoldDB" id="A0A180GR70"/>
<evidence type="ECO:0000313" key="2">
    <source>
        <dbReference type="EMBL" id="OAV94889.1"/>
    </source>
</evidence>
<accession>A0A180GR70</accession>
<evidence type="ECO:0000256" key="1">
    <source>
        <dbReference type="SAM" id="MobiDB-lite"/>
    </source>
</evidence>
<keyword evidence="4" id="KW-1185">Reference proteome</keyword>
<organism evidence="2">
    <name type="scientific">Puccinia triticina (isolate 1-1 / race 1 (BBBD))</name>
    <name type="common">Brown leaf rust fungus</name>
    <dbReference type="NCBI Taxonomy" id="630390"/>
    <lineage>
        <taxon>Eukaryota</taxon>
        <taxon>Fungi</taxon>
        <taxon>Dikarya</taxon>
        <taxon>Basidiomycota</taxon>
        <taxon>Pucciniomycotina</taxon>
        <taxon>Pucciniomycetes</taxon>
        <taxon>Pucciniales</taxon>
        <taxon>Pucciniaceae</taxon>
        <taxon>Puccinia</taxon>
    </lineage>
</organism>
<name>A0A180GR70_PUCT1</name>
<feature type="compositionally biased region" description="Low complexity" evidence="1">
    <location>
        <begin position="252"/>
        <end position="261"/>
    </location>
</feature>
<evidence type="ECO:0000313" key="4">
    <source>
        <dbReference type="Proteomes" id="UP000005240"/>
    </source>
</evidence>
<reference evidence="2" key="2">
    <citation type="submission" date="2016-05" db="EMBL/GenBank/DDBJ databases">
        <title>Comparative analysis highlights variable genome content of wheat rusts and divergence of the mating loci.</title>
        <authorList>
            <person name="Cuomo C.A."/>
            <person name="Bakkeren G."/>
            <person name="Szabo L."/>
            <person name="Khalil H."/>
            <person name="Joly D."/>
            <person name="Goldberg J."/>
            <person name="Young S."/>
            <person name="Zeng Q."/>
            <person name="Fellers J."/>
        </authorList>
    </citation>
    <scope>NUCLEOTIDE SEQUENCE [LARGE SCALE GENOMIC DNA]</scope>
    <source>
        <strain evidence="2">1-1 BBBD Race 1</strain>
    </source>
</reference>
<feature type="region of interest" description="Disordered" evidence="1">
    <location>
        <begin position="62"/>
        <end position="105"/>
    </location>
</feature>
<feature type="compositionally biased region" description="Polar residues" evidence="1">
    <location>
        <begin position="1"/>
        <end position="21"/>
    </location>
</feature>
<dbReference type="EMBL" id="ADAS02000035">
    <property type="protein sequence ID" value="OAV94889.1"/>
    <property type="molecule type" value="Genomic_DNA"/>
</dbReference>
<feature type="region of interest" description="Disordered" evidence="1">
    <location>
        <begin position="1"/>
        <end position="22"/>
    </location>
</feature>
<reference evidence="2" key="1">
    <citation type="submission" date="2009-11" db="EMBL/GenBank/DDBJ databases">
        <authorList>
            <consortium name="The Broad Institute Genome Sequencing Platform"/>
            <person name="Ward D."/>
            <person name="Feldgarden M."/>
            <person name="Earl A."/>
            <person name="Young S.K."/>
            <person name="Zeng Q."/>
            <person name="Koehrsen M."/>
            <person name="Alvarado L."/>
            <person name="Berlin A."/>
            <person name="Bochicchio J."/>
            <person name="Borenstein D."/>
            <person name="Chapman S.B."/>
            <person name="Chen Z."/>
            <person name="Engels R."/>
            <person name="Freedman E."/>
            <person name="Gellesch M."/>
            <person name="Goldberg J."/>
            <person name="Griggs A."/>
            <person name="Gujja S."/>
            <person name="Heilman E."/>
            <person name="Heiman D."/>
            <person name="Hepburn T."/>
            <person name="Howarth C."/>
            <person name="Jen D."/>
            <person name="Larson L."/>
            <person name="Lewis B."/>
            <person name="Mehta T."/>
            <person name="Park D."/>
            <person name="Pearson M."/>
            <person name="Roberts A."/>
            <person name="Saif S."/>
            <person name="Shea T."/>
            <person name="Shenoy N."/>
            <person name="Sisk P."/>
            <person name="Stolte C."/>
            <person name="Sykes S."/>
            <person name="Thomson T."/>
            <person name="Walk T."/>
            <person name="White J."/>
            <person name="Yandava C."/>
            <person name="Izard J."/>
            <person name="Baranova O.V."/>
            <person name="Blanton J.M."/>
            <person name="Tanner A.C."/>
            <person name="Dewhirst F.E."/>
            <person name="Haas B."/>
            <person name="Nusbaum C."/>
            <person name="Birren B."/>
        </authorList>
    </citation>
    <scope>NUCLEOTIDE SEQUENCE [LARGE SCALE GENOMIC DNA]</scope>
    <source>
        <strain evidence="2">1-1 BBBD Race 1</strain>
    </source>
</reference>
<dbReference type="VEuPathDB" id="FungiDB:PTTG_26860"/>
<reference evidence="3" key="4">
    <citation type="submission" date="2025-05" db="UniProtKB">
        <authorList>
            <consortium name="EnsemblFungi"/>
        </authorList>
    </citation>
    <scope>IDENTIFICATION</scope>
    <source>
        <strain evidence="3">isolate 1-1 / race 1 (BBBD)</strain>
    </source>
</reference>
<dbReference type="EnsemblFungi" id="PTTG_26860-t43_1">
    <property type="protein sequence ID" value="PTTG_26860-t43_1-p1"/>
    <property type="gene ID" value="PTTG_26860"/>
</dbReference>
<sequence length="277" mass="30565">MAENSPQNNSSATNSALQQKSGFKELESALPLLGEDFLNFPQELPPDTGILPALYNPRETSLALTSNRSTPVPRPVEREPMISAGTPMNSLPTNPEGSRPDAPPNLALLPPIQKPHPTDSSGPMELIQEDPEISGLVNLFNNQFNLFVRAWEAQNLRNMKMILTQAATTQDMIEDLVGGEETIRLCQDWIPRMELNDNNPSPAMIPHSNHQPMIATPTPEPTNFQHRTQEAGYQCPTLQSNPGTQAPPPQQQQPLRPEAPAYCSRHPHTLHCNSNSK</sequence>
<evidence type="ECO:0000313" key="3">
    <source>
        <dbReference type="EnsemblFungi" id="PTTG_26860-t43_1-p1"/>
    </source>
</evidence>
<proteinExistence type="predicted"/>
<reference evidence="3 4" key="3">
    <citation type="journal article" date="2017" name="G3 (Bethesda)">
        <title>Comparative analysis highlights variable genome content of wheat rusts and divergence of the mating loci.</title>
        <authorList>
            <person name="Cuomo C.A."/>
            <person name="Bakkeren G."/>
            <person name="Khalil H.B."/>
            <person name="Panwar V."/>
            <person name="Joly D."/>
            <person name="Linning R."/>
            <person name="Sakthikumar S."/>
            <person name="Song X."/>
            <person name="Adiconis X."/>
            <person name="Fan L."/>
            <person name="Goldberg J.M."/>
            <person name="Levin J.Z."/>
            <person name="Young S."/>
            <person name="Zeng Q."/>
            <person name="Anikster Y."/>
            <person name="Bruce M."/>
            <person name="Wang M."/>
            <person name="Yin C."/>
            <person name="McCallum B."/>
            <person name="Szabo L.J."/>
            <person name="Hulbert S."/>
            <person name="Chen X."/>
            <person name="Fellers J.P."/>
        </authorList>
    </citation>
    <scope>NUCLEOTIDE SEQUENCE</scope>
    <source>
        <strain evidence="4">Isolate 1-1 / race 1 (BBBD)</strain>
        <strain evidence="3">isolate 1-1 / race 1 (BBBD)</strain>
    </source>
</reference>
<feature type="compositionally biased region" description="Polar residues" evidence="1">
    <location>
        <begin position="86"/>
        <end position="96"/>
    </location>
</feature>
<protein>
    <submittedName>
        <fullName evidence="2 3">Uncharacterized protein</fullName>
    </submittedName>
</protein>